<evidence type="ECO:0000256" key="1">
    <source>
        <dbReference type="ARBA" id="ARBA00022729"/>
    </source>
</evidence>
<keyword evidence="1 2" id="KW-0732">Signal</keyword>
<comment type="caution">
    <text evidence="4">The sequence shown here is derived from an EMBL/GenBank/DDBJ whole genome shotgun (WGS) entry which is preliminary data.</text>
</comment>
<keyword evidence="5" id="KW-1185">Reference proteome</keyword>
<evidence type="ECO:0000313" key="4">
    <source>
        <dbReference type="EMBL" id="MBZ9610040.1"/>
    </source>
</evidence>
<protein>
    <submittedName>
        <fullName evidence="4">Porin family protein</fullName>
    </submittedName>
</protein>
<reference evidence="4 5" key="1">
    <citation type="submission" date="2021-08" db="EMBL/GenBank/DDBJ databases">
        <title>Rheinheimera aquimaris sp. nov., isolated from seawater of the East Sea in Korea.</title>
        <authorList>
            <person name="Kim K.H."/>
            <person name="Wenting R."/>
            <person name="Kim K.R."/>
            <person name="Jeon C.O."/>
        </authorList>
    </citation>
    <scope>NUCLEOTIDE SEQUENCE [LARGE SCALE GENOMIC DNA]</scope>
    <source>
        <strain evidence="4 5">MA-13</strain>
    </source>
</reference>
<proteinExistence type="predicted"/>
<dbReference type="InterPro" id="IPR011250">
    <property type="entry name" value="OMP/PagP_B-barrel"/>
</dbReference>
<evidence type="ECO:0000256" key="2">
    <source>
        <dbReference type="SAM" id="SignalP"/>
    </source>
</evidence>
<evidence type="ECO:0000313" key="5">
    <source>
        <dbReference type="Proteomes" id="UP000663814"/>
    </source>
</evidence>
<dbReference type="Gene3D" id="2.40.160.20">
    <property type="match status" value="1"/>
</dbReference>
<feature type="signal peptide" evidence="2">
    <location>
        <begin position="1"/>
        <end position="25"/>
    </location>
</feature>
<evidence type="ECO:0000259" key="3">
    <source>
        <dbReference type="Pfam" id="PF13505"/>
    </source>
</evidence>
<feature type="domain" description="Outer membrane protein beta-barrel" evidence="3">
    <location>
        <begin position="18"/>
        <end position="221"/>
    </location>
</feature>
<dbReference type="RefSeq" id="WP_205312511.1">
    <property type="nucleotide sequence ID" value="NZ_JAERPS020000001.1"/>
</dbReference>
<organism evidence="4 5">
    <name type="scientific">Rheinheimera maricola</name>
    <dbReference type="NCBI Taxonomy" id="2793282"/>
    <lineage>
        <taxon>Bacteria</taxon>
        <taxon>Pseudomonadati</taxon>
        <taxon>Pseudomonadota</taxon>
        <taxon>Gammaproteobacteria</taxon>
        <taxon>Chromatiales</taxon>
        <taxon>Chromatiaceae</taxon>
        <taxon>Rheinheimera</taxon>
    </lineage>
</organism>
<gene>
    <name evidence="4" type="ORF">I4W93_000340</name>
</gene>
<dbReference type="Pfam" id="PF13505">
    <property type="entry name" value="OMP_b-brl"/>
    <property type="match status" value="1"/>
</dbReference>
<feature type="chain" id="PRO_5046779528" evidence="2">
    <location>
        <begin position="26"/>
        <end position="221"/>
    </location>
</feature>
<dbReference type="EMBL" id="JAERPS020000001">
    <property type="protein sequence ID" value="MBZ9610040.1"/>
    <property type="molecule type" value="Genomic_DNA"/>
</dbReference>
<dbReference type="Proteomes" id="UP000663814">
    <property type="component" value="Unassembled WGS sequence"/>
</dbReference>
<accession>A0ABS7X4E2</accession>
<dbReference type="InterPro" id="IPR027385">
    <property type="entry name" value="Beta-barrel_OMP"/>
</dbReference>
<name>A0ABS7X4E2_9GAMM</name>
<dbReference type="SUPFAM" id="SSF56925">
    <property type="entry name" value="OMPA-like"/>
    <property type="match status" value="1"/>
</dbReference>
<sequence length="221" mass="24345">MINIKSRYWTLASTALALLTHPVCAQNAANKTAAAEHFSISAAANYSRVEHATNKSKGGGYEANLGYSINSNWSIELGYLDALDKTSTEPDYDSGSLYGNGYQLKGAMLTVLGKAAMAEGELYYRAGILRAEINATTFYNGEPQGFTCHNGLISEYEVTWDDIEYNFFKCEASAKKNVALFGLGYKYNISDSWFLSTEVRRIFARSGFNVDNVSVGIGYRF</sequence>